<gene>
    <name evidence="4" type="ORF">AB433_08380</name>
</gene>
<name>A0A0G3XH86_9SPHN</name>
<proteinExistence type="predicted"/>
<feature type="domain" description="TadE-like" evidence="3">
    <location>
        <begin position="16"/>
        <end position="55"/>
    </location>
</feature>
<keyword evidence="2" id="KW-0812">Transmembrane</keyword>
<dbReference type="PATRIC" id="fig|1348774.3.peg.1758"/>
<accession>A0A0G3XH86</accession>
<dbReference type="EMBL" id="CP011770">
    <property type="protein sequence ID" value="AKM09989.1"/>
    <property type="molecule type" value="Genomic_DNA"/>
</dbReference>
<dbReference type="OrthoDB" id="7427721at2"/>
<feature type="compositionally biased region" description="Gly residues" evidence="1">
    <location>
        <begin position="156"/>
        <end position="165"/>
    </location>
</feature>
<sequence>MSKQGFLNRWRKDETGTTIIEVAILFPVLISMLIGVFQVGLYLQAQNSVRSLAGEMSRYMAVEAQKNNVLTDSQIEIKAFTLAVTAPYMLQADRLQVYIDDSPTQDMDRVRKIDVNMIYDVPSLLGFSKVPVLTLDYTRTVFVPAPPPPEDEAVGTGDGTDGGVDGTPDNPIGT</sequence>
<dbReference type="KEGG" id="cna:AB433_08380"/>
<keyword evidence="2" id="KW-0472">Membrane</keyword>
<reference evidence="4 5" key="1">
    <citation type="submission" date="2015-06" db="EMBL/GenBank/DDBJ databases">
        <authorList>
            <person name="Zeng Y."/>
            <person name="Huang Y."/>
        </authorList>
    </citation>
    <scope>NUCLEOTIDE SEQUENCE [LARGE SCALE GENOMIC DNA]</scope>
    <source>
        <strain evidence="4 5">PQ-2</strain>
    </source>
</reference>
<evidence type="ECO:0000256" key="2">
    <source>
        <dbReference type="SAM" id="Phobius"/>
    </source>
</evidence>
<dbReference type="Pfam" id="PF07811">
    <property type="entry name" value="TadE"/>
    <property type="match status" value="1"/>
</dbReference>
<dbReference type="RefSeq" id="WP_047820669.1">
    <property type="nucleotide sequence ID" value="NZ_CP011770.1"/>
</dbReference>
<evidence type="ECO:0000259" key="3">
    <source>
        <dbReference type="Pfam" id="PF07811"/>
    </source>
</evidence>
<keyword evidence="5" id="KW-1185">Reference proteome</keyword>
<feature type="transmembrane region" description="Helical" evidence="2">
    <location>
        <begin position="20"/>
        <end position="43"/>
    </location>
</feature>
<dbReference type="Proteomes" id="UP000035287">
    <property type="component" value="Chromosome"/>
</dbReference>
<evidence type="ECO:0000313" key="4">
    <source>
        <dbReference type="EMBL" id="AKM09989.1"/>
    </source>
</evidence>
<organism evidence="4 5">
    <name type="scientific">Croceicoccus naphthovorans</name>
    <dbReference type="NCBI Taxonomy" id="1348774"/>
    <lineage>
        <taxon>Bacteria</taxon>
        <taxon>Pseudomonadati</taxon>
        <taxon>Pseudomonadota</taxon>
        <taxon>Alphaproteobacteria</taxon>
        <taxon>Sphingomonadales</taxon>
        <taxon>Erythrobacteraceae</taxon>
        <taxon>Croceicoccus</taxon>
    </lineage>
</organism>
<evidence type="ECO:0000256" key="1">
    <source>
        <dbReference type="SAM" id="MobiDB-lite"/>
    </source>
</evidence>
<feature type="region of interest" description="Disordered" evidence="1">
    <location>
        <begin position="144"/>
        <end position="174"/>
    </location>
</feature>
<dbReference type="AlphaFoldDB" id="A0A0G3XH86"/>
<dbReference type="InterPro" id="IPR012495">
    <property type="entry name" value="TadE-like_dom"/>
</dbReference>
<keyword evidence="2" id="KW-1133">Transmembrane helix</keyword>
<evidence type="ECO:0000313" key="5">
    <source>
        <dbReference type="Proteomes" id="UP000035287"/>
    </source>
</evidence>
<dbReference type="STRING" id="1348774.AB433_08380"/>
<protein>
    <recommendedName>
        <fullName evidence="3">TadE-like domain-containing protein</fullName>
    </recommendedName>
</protein>